<reference evidence="1" key="1">
    <citation type="submission" date="2014-11" db="EMBL/GenBank/DDBJ databases">
        <authorList>
            <person name="Amaro Gonzalez C."/>
        </authorList>
    </citation>
    <scope>NUCLEOTIDE SEQUENCE</scope>
</reference>
<dbReference type="EMBL" id="GBXM01107267">
    <property type="protein sequence ID" value="JAH01310.1"/>
    <property type="molecule type" value="Transcribed_RNA"/>
</dbReference>
<evidence type="ECO:0000313" key="1">
    <source>
        <dbReference type="EMBL" id="JAH01310.1"/>
    </source>
</evidence>
<accession>A0A0E9PBA8</accession>
<dbReference type="AlphaFoldDB" id="A0A0E9PBA8"/>
<protein>
    <submittedName>
        <fullName evidence="1">Uncharacterized protein</fullName>
    </submittedName>
</protein>
<proteinExistence type="predicted"/>
<organism evidence="1">
    <name type="scientific">Anguilla anguilla</name>
    <name type="common">European freshwater eel</name>
    <name type="synonym">Muraena anguilla</name>
    <dbReference type="NCBI Taxonomy" id="7936"/>
    <lineage>
        <taxon>Eukaryota</taxon>
        <taxon>Metazoa</taxon>
        <taxon>Chordata</taxon>
        <taxon>Craniata</taxon>
        <taxon>Vertebrata</taxon>
        <taxon>Euteleostomi</taxon>
        <taxon>Actinopterygii</taxon>
        <taxon>Neopterygii</taxon>
        <taxon>Teleostei</taxon>
        <taxon>Anguilliformes</taxon>
        <taxon>Anguillidae</taxon>
        <taxon>Anguilla</taxon>
    </lineage>
</organism>
<sequence length="21" mass="2514">MNYLYLCNFKDLCIFKIVCAV</sequence>
<reference evidence="1" key="2">
    <citation type="journal article" date="2015" name="Fish Shellfish Immunol.">
        <title>Early steps in the European eel (Anguilla anguilla)-Vibrio vulnificus interaction in the gills: Role of the RtxA13 toxin.</title>
        <authorList>
            <person name="Callol A."/>
            <person name="Pajuelo D."/>
            <person name="Ebbesson L."/>
            <person name="Teles M."/>
            <person name="MacKenzie S."/>
            <person name="Amaro C."/>
        </authorList>
    </citation>
    <scope>NUCLEOTIDE SEQUENCE</scope>
</reference>
<name>A0A0E9PBA8_ANGAN</name>